<dbReference type="EMBL" id="CAFBMK010000347">
    <property type="protein sequence ID" value="CAB4951490.1"/>
    <property type="molecule type" value="Genomic_DNA"/>
</dbReference>
<dbReference type="FunFam" id="3.40.50.880:FF:000010">
    <property type="entry name" value="uncharacterized protein LOC100176842 isoform X2"/>
    <property type="match status" value="1"/>
</dbReference>
<dbReference type="SUPFAM" id="SSF52317">
    <property type="entry name" value="Class I glutamine amidotransferase-like"/>
    <property type="match status" value="1"/>
</dbReference>
<evidence type="ECO:0000256" key="4">
    <source>
        <dbReference type="ARBA" id="ARBA00022898"/>
    </source>
</evidence>
<dbReference type="GO" id="GO:0005829">
    <property type="term" value="C:cytosol"/>
    <property type="evidence" value="ECO:0007669"/>
    <property type="project" value="TreeGrafter"/>
</dbReference>
<sequence length="185" mass="19564">MVAPLVGILALQGGVLEHAAHLRALGTEVREVRTPAGLDGLDALVLPGGESTTMTLGIAREGLEEPLRAFAASGRPVMATCAGLILLDRAHLDVLPIDCERNAFGRQIRSFEGDVDVAGIDGPPHRGVFIRAPKVVAHDDDVEVLATVEDAVVGVRRGTVEGYAFHPELTDDGRLHAAFVAQLRD</sequence>
<keyword evidence="4" id="KW-0663">Pyridoxal phosphate</keyword>
<dbReference type="InterPro" id="IPR002161">
    <property type="entry name" value="PdxT/SNO"/>
</dbReference>
<dbReference type="PANTHER" id="PTHR31559">
    <property type="entry name" value="PYRIDOXAL 5'-PHOSPHATE SYNTHASE SUBUNIT SNO"/>
    <property type="match status" value="1"/>
</dbReference>
<evidence type="ECO:0000256" key="7">
    <source>
        <dbReference type="ARBA" id="ARBA00049534"/>
    </source>
</evidence>
<dbReference type="Pfam" id="PF01174">
    <property type="entry name" value="SNO"/>
    <property type="match status" value="1"/>
</dbReference>
<dbReference type="PIRSF" id="PIRSF005639">
    <property type="entry name" value="Glut_amidoT_SNO"/>
    <property type="match status" value="1"/>
</dbReference>
<dbReference type="GO" id="GO:0042823">
    <property type="term" value="P:pyridoxal phosphate biosynthetic process"/>
    <property type="evidence" value="ECO:0007669"/>
    <property type="project" value="InterPro"/>
</dbReference>
<comment type="similarity">
    <text evidence="1">Belongs to the glutaminase PdxT/SNO family.</text>
</comment>
<dbReference type="PROSITE" id="PS01236">
    <property type="entry name" value="PDXT_SNO_1"/>
    <property type="match status" value="1"/>
</dbReference>
<gene>
    <name evidence="8" type="ORF">UFOPK3564_03514</name>
</gene>
<dbReference type="InterPro" id="IPR029062">
    <property type="entry name" value="Class_I_gatase-like"/>
</dbReference>
<dbReference type="GO" id="GO:0016829">
    <property type="term" value="F:lyase activity"/>
    <property type="evidence" value="ECO:0007669"/>
    <property type="project" value="UniProtKB-KW"/>
</dbReference>
<evidence type="ECO:0000256" key="5">
    <source>
        <dbReference type="ARBA" id="ARBA00022962"/>
    </source>
</evidence>
<dbReference type="CDD" id="cd01749">
    <property type="entry name" value="GATase1_PB"/>
    <property type="match status" value="1"/>
</dbReference>
<evidence type="ECO:0000256" key="6">
    <source>
        <dbReference type="ARBA" id="ARBA00023239"/>
    </source>
</evidence>
<dbReference type="GO" id="GO:0008614">
    <property type="term" value="P:pyridoxine metabolic process"/>
    <property type="evidence" value="ECO:0007669"/>
    <property type="project" value="TreeGrafter"/>
</dbReference>
<keyword evidence="5" id="KW-0315">Glutamine amidotransferase</keyword>
<dbReference type="InterPro" id="IPR021196">
    <property type="entry name" value="PdxT/SNO_CS"/>
</dbReference>
<dbReference type="HAMAP" id="MF_01615">
    <property type="entry name" value="PdxT"/>
    <property type="match status" value="1"/>
</dbReference>
<dbReference type="AlphaFoldDB" id="A0A6J7K5V8"/>
<evidence type="ECO:0000256" key="2">
    <source>
        <dbReference type="ARBA" id="ARBA00012918"/>
    </source>
</evidence>
<evidence type="ECO:0000256" key="1">
    <source>
        <dbReference type="ARBA" id="ARBA00008345"/>
    </source>
</evidence>
<dbReference type="PROSITE" id="PS51130">
    <property type="entry name" value="PDXT_SNO_2"/>
    <property type="match status" value="1"/>
</dbReference>
<organism evidence="8">
    <name type="scientific">freshwater metagenome</name>
    <dbReference type="NCBI Taxonomy" id="449393"/>
    <lineage>
        <taxon>unclassified sequences</taxon>
        <taxon>metagenomes</taxon>
        <taxon>ecological metagenomes</taxon>
    </lineage>
</organism>
<name>A0A6J7K5V8_9ZZZZ</name>
<dbReference type="NCBIfam" id="TIGR03800">
    <property type="entry name" value="PLP_synth_Pdx2"/>
    <property type="match status" value="1"/>
</dbReference>
<evidence type="ECO:0000256" key="3">
    <source>
        <dbReference type="ARBA" id="ARBA00022801"/>
    </source>
</evidence>
<evidence type="ECO:0000313" key="8">
    <source>
        <dbReference type="EMBL" id="CAB4951490.1"/>
    </source>
</evidence>
<comment type="catalytic activity">
    <reaction evidence="7">
        <text>L-glutamine + H2O = L-glutamate + NH4(+)</text>
        <dbReference type="Rhea" id="RHEA:15889"/>
        <dbReference type="ChEBI" id="CHEBI:15377"/>
        <dbReference type="ChEBI" id="CHEBI:28938"/>
        <dbReference type="ChEBI" id="CHEBI:29985"/>
        <dbReference type="ChEBI" id="CHEBI:58359"/>
        <dbReference type="EC" id="3.5.1.2"/>
    </reaction>
</comment>
<keyword evidence="6" id="KW-0456">Lyase</keyword>
<accession>A0A6J7K5V8</accession>
<dbReference type="Gene3D" id="3.40.50.880">
    <property type="match status" value="1"/>
</dbReference>
<dbReference type="PANTHER" id="PTHR31559:SF0">
    <property type="entry name" value="PYRIDOXAL 5'-PHOSPHATE SYNTHASE SUBUNIT SNO1-RELATED"/>
    <property type="match status" value="1"/>
</dbReference>
<reference evidence="8" key="1">
    <citation type="submission" date="2020-05" db="EMBL/GenBank/DDBJ databases">
        <authorList>
            <person name="Chiriac C."/>
            <person name="Salcher M."/>
            <person name="Ghai R."/>
            <person name="Kavagutti S V."/>
        </authorList>
    </citation>
    <scope>NUCLEOTIDE SEQUENCE</scope>
</reference>
<dbReference type="EC" id="3.5.1.2" evidence="2"/>
<protein>
    <recommendedName>
        <fullName evidence="2">glutaminase</fullName>
        <ecNumber evidence="2">3.5.1.2</ecNumber>
    </recommendedName>
</protein>
<dbReference type="PROSITE" id="PS51274">
    <property type="entry name" value="GATASE_COBBQ"/>
    <property type="match status" value="1"/>
</dbReference>
<dbReference type="PROSITE" id="PS51273">
    <property type="entry name" value="GATASE_TYPE_1"/>
    <property type="match status" value="1"/>
</dbReference>
<proteinExistence type="inferred from homology"/>
<keyword evidence="3" id="KW-0378">Hydrolase</keyword>
<dbReference type="GO" id="GO:1903600">
    <property type="term" value="C:glutaminase complex"/>
    <property type="evidence" value="ECO:0007669"/>
    <property type="project" value="TreeGrafter"/>
</dbReference>
<dbReference type="GO" id="GO:0004359">
    <property type="term" value="F:glutaminase activity"/>
    <property type="evidence" value="ECO:0007669"/>
    <property type="project" value="UniProtKB-EC"/>
</dbReference>